<dbReference type="AlphaFoldDB" id="A0A6A6ZTE4"/>
<keyword evidence="5" id="KW-1185">Reference proteome</keyword>
<evidence type="ECO:0000313" key="4">
    <source>
        <dbReference type="EMBL" id="KAF2824332.1"/>
    </source>
</evidence>
<dbReference type="Pfam" id="PF10544">
    <property type="entry name" value="T5orf172"/>
    <property type="match status" value="1"/>
</dbReference>
<dbReference type="PANTHER" id="PTHR28094">
    <property type="entry name" value="MEIOTICALLY UP-REGULATED GENE 113 PROTEIN"/>
    <property type="match status" value="1"/>
</dbReference>
<feature type="compositionally biased region" description="Polar residues" evidence="1">
    <location>
        <begin position="129"/>
        <end position="138"/>
    </location>
</feature>
<dbReference type="InterPro" id="IPR018306">
    <property type="entry name" value="Phage_T5_Orf172_DNA-bd"/>
</dbReference>
<dbReference type="Proteomes" id="UP000799424">
    <property type="component" value="Unassembled WGS sequence"/>
</dbReference>
<dbReference type="InterPro" id="IPR053006">
    <property type="entry name" value="Meiosis_regulatory"/>
</dbReference>
<feature type="region of interest" description="Disordered" evidence="1">
    <location>
        <begin position="1"/>
        <end position="170"/>
    </location>
</feature>
<evidence type="ECO:0000313" key="5">
    <source>
        <dbReference type="Proteomes" id="UP000799424"/>
    </source>
</evidence>
<name>A0A6A6ZTE4_9PLEO</name>
<reference evidence="4" key="1">
    <citation type="journal article" date="2020" name="Stud. Mycol.">
        <title>101 Dothideomycetes genomes: a test case for predicting lifestyles and emergence of pathogens.</title>
        <authorList>
            <person name="Haridas S."/>
            <person name="Albert R."/>
            <person name="Binder M."/>
            <person name="Bloem J."/>
            <person name="Labutti K."/>
            <person name="Salamov A."/>
            <person name="Andreopoulos B."/>
            <person name="Baker S."/>
            <person name="Barry K."/>
            <person name="Bills G."/>
            <person name="Bluhm B."/>
            <person name="Cannon C."/>
            <person name="Castanera R."/>
            <person name="Culley D."/>
            <person name="Daum C."/>
            <person name="Ezra D."/>
            <person name="Gonzalez J."/>
            <person name="Henrissat B."/>
            <person name="Kuo A."/>
            <person name="Liang C."/>
            <person name="Lipzen A."/>
            <person name="Lutzoni F."/>
            <person name="Magnuson J."/>
            <person name="Mondo S."/>
            <person name="Nolan M."/>
            <person name="Ohm R."/>
            <person name="Pangilinan J."/>
            <person name="Park H.-J."/>
            <person name="Ramirez L."/>
            <person name="Alfaro M."/>
            <person name="Sun H."/>
            <person name="Tritt A."/>
            <person name="Yoshinaga Y."/>
            <person name="Zwiers L.-H."/>
            <person name="Turgeon B."/>
            <person name="Goodwin S."/>
            <person name="Spatafora J."/>
            <person name="Crous P."/>
            <person name="Grigoriev I."/>
        </authorList>
    </citation>
    <scope>NUCLEOTIDE SEQUENCE</scope>
    <source>
        <strain evidence="4">CBS 113818</strain>
    </source>
</reference>
<gene>
    <name evidence="4" type="ORF">CC86DRAFT_457127</name>
</gene>
<feature type="domain" description="Bacteriophage T5 Orf172 DNA-binding" evidence="3">
    <location>
        <begin position="187"/>
        <end position="278"/>
    </location>
</feature>
<dbReference type="EMBL" id="MU006230">
    <property type="protein sequence ID" value="KAF2824332.1"/>
    <property type="molecule type" value="Genomic_DNA"/>
</dbReference>
<evidence type="ECO:0000256" key="1">
    <source>
        <dbReference type="SAM" id="MobiDB-lite"/>
    </source>
</evidence>
<feature type="compositionally biased region" description="Polar residues" evidence="1">
    <location>
        <begin position="68"/>
        <end position="85"/>
    </location>
</feature>
<feature type="compositionally biased region" description="Pro residues" evidence="1">
    <location>
        <begin position="1"/>
        <end position="10"/>
    </location>
</feature>
<dbReference type="SMART" id="SM00974">
    <property type="entry name" value="T5orf172"/>
    <property type="match status" value="1"/>
</dbReference>
<protein>
    <recommendedName>
        <fullName evidence="3">Bacteriophage T5 Orf172 DNA-binding domain-containing protein</fullName>
    </recommendedName>
</protein>
<evidence type="ECO:0000256" key="2">
    <source>
        <dbReference type="SAM" id="Phobius"/>
    </source>
</evidence>
<sequence>MFPGRFPSPTPTRESTPIESIEGRHDVFATSPRQPATPDYTAPETSRKRPRFAEVQSEPIISRPNVDHYSNTPPAVSSPTPNPRKTNNRRVSDPLRTGRRKGRQRDDDVVPNQRDQWRVFSTPAMLSSLRRNSVSETPPSDDHTPPINNNKSPPTPRDADTKLYNKLTSPLSPSDTDGVVYVLADPLRKELGIKIGYTTCLDYTARIKQHAESCEFTPQELYATQSLSHCKRTEILAHLDIADRCKHWECKTKKCDGTTHKEWFQVDKDFAVRTVKKWEAFMDVQRPYDIRKEFNPVWKYVVQQRRTGNPVDNNASHEARRKQWDEILVPLTYRDYISFVAHLALQLWYTVLATLLSIWPHIWQAVTVVYGFVTVLSQSRKISLRKKI</sequence>
<evidence type="ECO:0000259" key="3">
    <source>
        <dbReference type="SMART" id="SM00974"/>
    </source>
</evidence>
<organism evidence="4 5">
    <name type="scientific">Ophiobolus disseminans</name>
    <dbReference type="NCBI Taxonomy" id="1469910"/>
    <lineage>
        <taxon>Eukaryota</taxon>
        <taxon>Fungi</taxon>
        <taxon>Dikarya</taxon>
        <taxon>Ascomycota</taxon>
        <taxon>Pezizomycotina</taxon>
        <taxon>Dothideomycetes</taxon>
        <taxon>Pleosporomycetidae</taxon>
        <taxon>Pleosporales</taxon>
        <taxon>Pleosporineae</taxon>
        <taxon>Phaeosphaeriaceae</taxon>
        <taxon>Ophiobolus</taxon>
    </lineage>
</organism>
<dbReference type="PANTHER" id="PTHR28094:SF2">
    <property type="entry name" value="BACTERIOPHAGE T5 ORF172 DNA-BINDING DOMAIN-CONTAINING PROTEIN"/>
    <property type="match status" value="1"/>
</dbReference>
<accession>A0A6A6ZTE4</accession>
<keyword evidence="2" id="KW-0812">Transmembrane</keyword>
<keyword evidence="2" id="KW-0472">Membrane</keyword>
<dbReference type="OrthoDB" id="3511049at2759"/>
<proteinExistence type="predicted"/>
<feature type="transmembrane region" description="Helical" evidence="2">
    <location>
        <begin position="362"/>
        <end position="379"/>
    </location>
</feature>
<keyword evidence="2" id="KW-1133">Transmembrane helix</keyword>